<evidence type="ECO:0000259" key="1">
    <source>
        <dbReference type="PROSITE" id="PS50192"/>
    </source>
</evidence>
<organism evidence="2 3">
    <name type="scientific">Phaeodactylum tricornutum (strain CCAP 1055/1)</name>
    <dbReference type="NCBI Taxonomy" id="556484"/>
    <lineage>
        <taxon>Eukaryota</taxon>
        <taxon>Sar</taxon>
        <taxon>Stramenopiles</taxon>
        <taxon>Ochrophyta</taxon>
        <taxon>Bacillariophyta</taxon>
        <taxon>Bacillariophyceae</taxon>
        <taxon>Bacillariophycidae</taxon>
        <taxon>Naviculales</taxon>
        <taxon>Phaeodactylaceae</taxon>
        <taxon>Phaeodactylum</taxon>
    </lineage>
</organism>
<dbReference type="Gene3D" id="1.20.5.110">
    <property type="match status" value="1"/>
</dbReference>
<dbReference type="InParanoid" id="B7FR59"/>
<reference evidence="3" key="2">
    <citation type="submission" date="2008-08" db="EMBL/GenBank/DDBJ databases">
        <authorList>
            <consortium name="Diatom Consortium"/>
            <person name="Grigoriev I."/>
            <person name="Grimwood J."/>
            <person name="Kuo A."/>
            <person name="Otillar R.P."/>
            <person name="Salamov A."/>
            <person name="Detter J.C."/>
            <person name="Lindquist E."/>
            <person name="Shapiro H."/>
            <person name="Lucas S."/>
            <person name="Glavina del Rio T."/>
            <person name="Pitluck S."/>
            <person name="Rokhsar D."/>
            <person name="Bowler C."/>
        </authorList>
    </citation>
    <scope>GENOME REANNOTATION</scope>
    <source>
        <strain evidence="3">CCAP 1055/1</strain>
    </source>
</reference>
<feature type="domain" description="T-SNARE coiled-coil homology" evidence="1">
    <location>
        <begin position="153"/>
        <end position="215"/>
    </location>
</feature>
<sequence length="362" mass="40745">MANAFTRGSGPPPSDTLTKAQRISRLPPAVYENVPAPCRDAAQTVQNYHANVKVLEECETYEQKNTCQQICDNMYQAAQAEMAKLKSHPQVEAYRLQFESDLELLQERQGKQLRSPMRSATENSGNHKEELLSNHKTTVMNLTASRPQPSPCDIVRQRQDQHLDTISQSLGELGSIAQNLKQSFQQQNETIDKLDTKSDNILEKSKMVTRRADRIIQKKSWTPVKPTFACMVTIRHVSSGKYLAVADTDLNLVPKRHPETCVFALWKRQGEIFGLKNKFNNKWVGQNLFGSLACSASSFGRREEWEAEEDWTNSRILCASAGWGAGGYLNVRPTDHGIVIGGYGFEERKKADAWSIVELTVT</sequence>
<dbReference type="EMBL" id="CM000605">
    <property type="protein sequence ID" value="EEC51449.1"/>
    <property type="molecule type" value="Genomic_DNA"/>
</dbReference>
<dbReference type="SUPFAM" id="SSF58038">
    <property type="entry name" value="SNARE fusion complex"/>
    <property type="match status" value="1"/>
</dbReference>
<accession>B7FR59</accession>
<dbReference type="AlphaFoldDB" id="B7FR59"/>
<dbReference type="KEGG" id="pti:PHATRDRAFT_43261"/>
<keyword evidence="3" id="KW-1185">Reference proteome</keyword>
<gene>
    <name evidence="2" type="ORF">PHATRDRAFT_43261</name>
</gene>
<dbReference type="HOGENOM" id="CLU_462712_0_0_1"/>
<reference evidence="2 3" key="1">
    <citation type="journal article" date="2008" name="Nature">
        <title>The Phaeodactylum genome reveals the evolutionary history of diatom genomes.</title>
        <authorList>
            <person name="Bowler C."/>
            <person name="Allen A.E."/>
            <person name="Badger J.H."/>
            <person name="Grimwood J."/>
            <person name="Jabbari K."/>
            <person name="Kuo A."/>
            <person name="Maheswari U."/>
            <person name="Martens C."/>
            <person name="Maumus F."/>
            <person name="Otillar R.P."/>
            <person name="Rayko E."/>
            <person name="Salamov A."/>
            <person name="Vandepoele K."/>
            <person name="Beszteri B."/>
            <person name="Gruber A."/>
            <person name="Heijde M."/>
            <person name="Katinka M."/>
            <person name="Mock T."/>
            <person name="Valentin K."/>
            <person name="Verret F."/>
            <person name="Berges J.A."/>
            <person name="Brownlee C."/>
            <person name="Cadoret J.P."/>
            <person name="Chiovitti A."/>
            <person name="Choi C.J."/>
            <person name="Coesel S."/>
            <person name="De Martino A."/>
            <person name="Detter J.C."/>
            <person name="Durkin C."/>
            <person name="Falciatore A."/>
            <person name="Fournet J."/>
            <person name="Haruta M."/>
            <person name="Huysman M.J."/>
            <person name="Jenkins B.D."/>
            <person name="Jiroutova K."/>
            <person name="Jorgensen R.E."/>
            <person name="Joubert Y."/>
            <person name="Kaplan A."/>
            <person name="Kroger N."/>
            <person name="Kroth P.G."/>
            <person name="La Roche J."/>
            <person name="Lindquist E."/>
            <person name="Lommer M."/>
            <person name="Martin-Jezequel V."/>
            <person name="Lopez P.J."/>
            <person name="Lucas S."/>
            <person name="Mangogna M."/>
            <person name="McGinnis K."/>
            <person name="Medlin L.K."/>
            <person name="Montsant A."/>
            <person name="Oudot-Le Secq M.P."/>
            <person name="Napoli C."/>
            <person name="Obornik M."/>
            <person name="Parker M.S."/>
            <person name="Petit J.L."/>
            <person name="Porcel B.M."/>
            <person name="Poulsen N."/>
            <person name="Robison M."/>
            <person name="Rychlewski L."/>
            <person name="Rynearson T.A."/>
            <person name="Schmutz J."/>
            <person name="Shapiro H."/>
            <person name="Siaut M."/>
            <person name="Stanley M."/>
            <person name="Sussman M.R."/>
            <person name="Taylor A.R."/>
            <person name="Vardi A."/>
            <person name="von Dassow P."/>
            <person name="Vyverman W."/>
            <person name="Willis A."/>
            <person name="Wyrwicz L.S."/>
            <person name="Rokhsar D.S."/>
            <person name="Weissenbach J."/>
            <person name="Armbrust E.V."/>
            <person name="Green B.R."/>
            <person name="Van de Peer Y."/>
            <person name="Grigoriev I.V."/>
        </authorList>
    </citation>
    <scope>NUCLEOTIDE SEQUENCE [LARGE SCALE GENOMIC DNA]</scope>
    <source>
        <strain evidence="2 3">CCAP 1055/1</strain>
    </source>
</reference>
<proteinExistence type="predicted"/>
<dbReference type="CDD" id="cd15841">
    <property type="entry name" value="SNARE_Qc"/>
    <property type="match status" value="1"/>
</dbReference>
<dbReference type="InterPro" id="IPR000727">
    <property type="entry name" value="T_SNARE_dom"/>
</dbReference>
<dbReference type="Proteomes" id="UP000000759">
    <property type="component" value="Chromosome 1"/>
</dbReference>
<dbReference type="OrthoDB" id="19261at2759"/>
<protein>
    <recommendedName>
        <fullName evidence="1">t-SNARE coiled-coil homology domain-containing protein</fullName>
    </recommendedName>
</protein>
<dbReference type="RefSeq" id="XP_002176986.1">
    <property type="nucleotide sequence ID" value="XM_002176950.1"/>
</dbReference>
<dbReference type="PaxDb" id="2850-Phatr43261"/>
<evidence type="ECO:0000313" key="3">
    <source>
        <dbReference type="Proteomes" id="UP000000759"/>
    </source>
</evidence>
<dbReference type="PROSITE" id="PS50192">
    <property type="entry name" value="T_SNARE"/>
    <property type="match status" value="1"/>
</dbReference>
<name>B7FR59_PHATC</name>
<dbReference type="SMART" id="SM00397">
    <property type="entry name" value="t_SNARE"/>
    <property type="match status" value="1"/>
</dbReference>
<dbReference type="GeneID" id="7196972"/>
<evidence type="ECO:0000313" key="2">
    <source>
        <dbReference type="EMBL" id="EEC51449.1"/>
    </source>
</evidence>